<proteinExistence type="predicted"/>
<dbReference type="AlphaFoldDB" id="A0A9P0P8T1"/>
<accession>A0A9P0P8T1</accession>
<dbReference type="EMBL" id="CAKOFQ010006809">
    <property type="protein sequence ID" value="CAH1973424.1"/>
    <property type="molecule type" value="Genomic_DNA"/>
</dbReference>
<name>A0A9P0P8T1_ACAOB</name>
<evidence type="ECO:0000256" key="1">
    <source>
        <dbReference type="SAM" id="MobiDB-lite"/>
    </source>
</evidence>
<comment type="caution">
    <text evidence="2">The sequence shown here is derived from an EMBL/GenBank/DDBJ whole genome shotgun (WGS) entry which is preliminary data.</text>
</comment>
<protein>
    <submittedName>
        <fullName evidence="2">Uncharacterized protein</fullName>
    </submittedName>
</protein>
<organism evidence="2 3">
    <name type="scientific">Acanthoscelides obtectus</name>
    <name type="common">Bean weevil</name>
    <name type="synonym">Bruchus obtectus</name>
    <dbReference type="NCBI Taxonomy" id="200917"/>
    <lineage>
        <taxon>Eukaryota</taxon>
        <taxon>Metazoa</taxon>
        <taxon>Ecdysozoa</taxon>
        <taxon>Arthropoda</taxon>
        <taxon>Hexapoda</taxon>
        <taxon>Insecta</taxon>
        <taxon>Pterygota</taxon>
        <taxon>Neoptera</taxon>
        <taxon>Endopterygota</taxon>
        <taxon>Coleoptera</taxon>
        <taxon>Polyphaga</taxon>
        <taxon>Cucujiformia</taxon>
        <taxon>Chrysomeloidea</taxon>
        <taxon>Chrysomelidae</taxon>
        <taxon>Bruchinae</taxon>
        <taxon>Bruchini</taxon>
        <taxon>Acanthoscelides</taxon>
    </lineage>
</organism>
<dbReference type="Proteomes" id="UP001152888">
    <property type="component" value="Unassembled WGS sequence"/>
</dbReference>
<sequence>MDSVVCKIVVLESKHERALKPRRSFDDNFKSTKTGSIKRCLFGVPDPCDTDKMVQEQLETDRKRFIDRFGIDLKEVERVETVKDEEEVEVDENSCPQNKRRRILRGLRKMLRPVICSSSSSRSPGMITDVYQTKKAVQSGDTSGNEKSHCQ</sequence>
<gene>
    <name evidence="2" type="ORF">ACAOBT_LOCUS10550</name>
</gene>
<evidence type="ECO:0000313" key="3">
    <source>
        <dbReference type="Proteomes" id="UP001152888"/>
    </source>
</evidence>
<dbReference type="OrthoDB" id="6818750at2759"/>
<keyword evidence="3" id="KW-1185">Reference proteome</keyword>
<feature type="region of interest" description="Disordered" evidence="1">
    <location>
        <begin position="132"/>
        <end position="151"/>
    </location>
</feature>
<reference evidence="2" key="1">
    <citation type="submission" date="2022-03" db="EMBL/GenBank/DDBJ databases">
        <authorList>
            <person name="Sayadi A."/>
        </authorList>
    </citation>
    <scope>NUCLEOTIDE SEQUENCE</scope>
</reference>
<evidence type="ECO:0000313" key="2">
    <source>
        <dbReference type="EMBL" id="CAH1973424.1"/>
    </source>
</evidence>